<dbReference type="SUPFAM" id="SSF52540">
    <property type="entry name" value="P-loop containing nucleoside triphosphate hydrolases"/>
    <property type="match status" value="1"/>
</dbReference>
<evidence type="ECO:0000256" key="4">
    <source>
        <dbReference type="RuleBase" id="RU003651"/>
    </source>
</evidence>
<comment type="similarity">
    <text evidence="4">Belongs to the AAA ATPase family.</text>
</comment>
<keyword evidence="1 4" id="KW-0547">Nucleotide-binding</keyword>
<evidence type="ECO:0000256" key="3">
    <source>
        <dbReference type="ARBA" id="ARBA00023054"/>
    </source>
</evidence>
<dbReference type="InterPro" id="IPR003959">
    <property type="entry name" value="ATPase_AAA_core"/>
</dbReference>
<dbReference type="STRING" id="163003.CL1_1725"/>
<reference evidence="7 8" key="1">
    <citation type="journal article" date="2012" name="J. Bacteriol.">
        <title>Complete Genome Sequence of the Hyperthermophilic Archaeon Thermococcus sp. Strain CL1, Isolated from a Paralvinella sp. Polychaete Worm Collected from a Hydrothermal Vent.</title>
        <authorList>
            <person name="Jung J.H."/>
            <person name="Holden J.F."/>
            <person name="Seo D.H."/>
            <person name="Park K.H."/>
            <person name="Shin H."/>
            <person name="Ryu S."/>
            <person name="Lee J.H."/>
            <person name="Park C.S."/>
        </authorList>
    </citation>
    <scope>NUCLEOTIDE SEQUENCE [LARGE SCALE GENOMIC DNA]</scope>
    <source>
        <strain evidence="8">DSM 27260 / KACC 17922 / CL1</strain>
    </source>
</reference>
<dbReference type="PANTHER" id="PTHR23074:SF83">
    <property type="entry name" value="VACUOLAR PROTEIN SORTING-ASSOCIATED PROTEIN 4A"/>
    <property type="match status" value="1"/>
</dbReference>
<keyword evidence="8" id="KW-1185">Reference proteome</keyword>
<keyword evidence="2 4" id="KW-0067">ATP-binding</keyword>
<keyword evidence="3" id="KW-0175">Coiled coil</keyword>
<dbReference type="InterPro" id="IPR003593">
    <property type="entry name" value="AAA+_ATPase"/>
</dbReference>
<dbReference type="HOGENOM" id="CLU_000688_21_2_2"/>
<accession>I3ZW38</accession>
<dbReference type="PANTHER" id="PTHR23074">
    <property type="entry name" value="AAA DOMAIN-CONTAINING"/>
    <property type="match status" value="1"/>
</dbReference>
<feature type="region of interest" description="Disordered" evidence="5">
    <location>
        <begin position="79"/>
        <end position="100"/>
    </location>
</feature>
<dbReference type="InterPro" id="IPR027417">
    <property type="entry name" value="P-loop_NTPase"/>
</dbReference>
<dbReference type="EMBL" id="CP003651">
    <property type="protein sequence ID" value="AFL95922.1"/>
    <property type="molecule type" value="Genomic_DNA"/>
</dbReference>
<dbReference type="KEGG" id="thm:CL1_1725"/>
<protein>
    <recommendedName>
        <fullName evidence="6">AAA+ ATPase domain-containing protein</fullName>
    </recommendedName>
</protein>
<evidence type="ECO:0000313" key="8">
    <source>
        <dbReference type="Proteomes" id="UP000006064"/>
    </source>
</evidence>
<dbReference type="Pfam" id="PF00004">
    <property type="entry name" value="AAA"/>
    <property type="match status" value="1"/>
</dbReference>
<dbReference type="GO" id="GO:0016887">
    <property type="term" value="F:ATP hydrolysis activity"/>
    <property type="evidence" value="ECO:0007669"/>
    <property type="project" value="InterPro"/>
</dbReference>
<evidence type="ECO:0000256" key="1">
    <source>
        <dbReference type="ARBA" id="ARBA00022741"/>
    </source>
</evidence>
<dbReference type="RefSeq" id="WP_014789553.1">
    <property type="nucleotide sequence ID" value="NC_018015.1"/>
</dbReference>
<dbReference type="Gene3D" id="1.10.8.60">
    <property type="match status" value="1"/>
</dbReference>
<dbReference type="FunFam" id="3.40.50.300:FF:001025">
    <property type="entry name" value="ATPase family, AAA domain-containing 2B"/>
    <property type="match status" value="1"/>
</dbReference>
<dbReference type="AlphaFoldDB" id="I3ZW38"/>
<dbReference type="Pfam" id="PF09336">
    <property type="entry name" value="Vps4_C"/>
    <property type="match status" value="1"/>
</dbReference>
<gene>
    <name evidence="7" type="ORF">CL1_1725</name>
</gene>
<name>I3ZW38_THECF</name>
<organism evidence="7 8">
    <name type="scientific">Thermococcus cleftensis (strain DSM 27260 / KACC 17922 / CL1)</name>
    <dbReference type="NCBI Taxonomy" id="163003"/>
    <lineage>
        <taxon>Archaea</taxon>
        <taxon>Methanobacteriati</taxon>
        <taxon>Methanobacteriota</taxon>
        <taxon>Thermococci</taxon>
        <taxon>Thermococcales</taxon>
        <taxon>Thermococcaceae</taxon>
        <taxon>Thermococcus</taxon>
    </lineage>
</organism>
<dbReference type="Proteomes" id="UP000006064">
    <property type="component" value="Chromosome"/>
</dbReference>
<dbReference type="Gene3D" id="3.40.50.300">
    <property type="entry name" value="P-loop containing nucleotide triphosphate hydrolases"/>
    <property type="match status" value="1"/>
</dbReference>
<evidence type="ECO:0000256" key="5">
    <source>
        <dbReference type="SAM" id="MobiDB-lite"/>
    </source>
</evidence>
<dbReference type="GeneID" id="13037033"/>
<dbReference type="InterPro" id="IPR050304">
    <property type="entry name" value="MT-severing_AAA_ATPase"/>
</dbReference>
<sequence length="398" mass="45537">MSVDLSGPLMSAFRKAKKEFEEAIKKGDKETARKKALECSRILKQLAKYDEFNRESYLQKAKKWETIARDVEAGRYGVKRKHRPMKEGGSGREAGTEDGEEDKFKQYVENLITKSKVKWNDIGGLEEVKMLMMETVVISALQRPESIQPWKGILLFGPPGTGKTLLASAAAGSLNATFFSVKASNVLSKYFGESTKIISALYEVAREKAPSIVFMDEIDALTTRRSGDQSEASRRMLSTLLTELDGFQDKKSDILVLTLAATNTPWDLDEAVLSRFPRRIYVPLPDEKATKEIIKINTRGLDISRLDLDAIAEESVRRLYSGRDLKNLCQEAIWHMIREENRDLHKLAELPYEKLRRRSLKTRPLEMRDFEEAFKRIKSPLTRKEIERYEKWAEEFGG</sequence>
<dbReference type="SMART" id="SM00382">
    <property type="entry name" value="AAA"/>
    <property type="match status" value="1"/>
</dbReference>
<feature type="domain" description="AAA+ ATPase" evidence="6">
    <location>
        <begin position="149"/>
        <end position="286"/>
    </location>
</feature>
<dbReference type="GO" id="GO:0005524">
    <property type="term" value="F:ATP binding"/>
    <property type="evidence" value="ECO:0007669"/>
    <property type="project" value="UniProtKB-KW"/>
</dbReference>
<dbReference type="InterPro" id="IPR015415">
    <property type="entry name" value="Spast_Vps4_C"/>
</dbReference>
<evidence type="ECO:0000313" key="7">
    <source>
        <dbReference type="EMBL" id="AFL95922.1"/>
    </source>
</evidence>
<dbReference type="InterPro" id="IPR003960">
    <property type="entry name" value="ATPase_AAA_CS"/>
</dbReference>
<evidence type="ECO:0000256" key="2">
    <source>
        <dbReference type="ARBA" id="ARBA00022840"/>
    </source>
</evidence>
<dbReference type="OrthoDB" id="77269at2157"/>
<evidence type="ECO:0000259" key="6">
    <source>
        <dbReference type="SMART" id="SM00382"/>
    </source>
</evidence>
<dbReference type="PROSITE" id="PS00674">
    <property type="entry name" value="AAA"/>
    <property type="match status" value="1"/>
</dbReference>
<proteinExistence type="inferred from homology"/>